<reference evidence="6 7" key="2">
    <citation type="journal article" date="2012" name="Stand. Genomic Sci.">
        <title>Complete Genome Sequence of Clostridium clariflavum DSM 19732.</title>
        <authorList>
            <person name="Izquierdo J.A."/>
            <person name="Goodwin L."/>
            <person name="Davenport K.W."/>
            <person name="Teshima H."/>
            <person name="Bruce D."/>
            <person name="Detter C."/>
            <person name="Tapia R."/>
            <person name="Han S."/>
            <person name="Land M."/>
            <person name="Hauser L."/>
            <person name="Jeffries C.D."/>
            <person name="Han J."/>
            <person name="Pitluck S."/>
            <person name="Nolan M."/>
            <person name="Chen A."/>
            <person name="Huntemann M."/>
            <person name="Mavromatis K."/>
            <person name="Mikhailova N."/>
            <person name="Liolios K."/>
            <person name="Woyke T."/>
            <person name="Lynd L.R."/>
        </authorList>
    </citation>
    <scope>NUCLEOTIDE SEQUENCE [LARGE SCALE GENOMIC DNA]</scope>
    <source>
        <strain evidence="7">DSM 19732 / NBRC 101661 / EBR45</strain>
    </source>
</reference>
<dbReference type="GO" id="GO:0016020">
    <property type="term" value="C:membrane"/>
    <property type="evidence" value="ECO:0007669"/>
    <property type="project" value="UniProtKB-SubCell"/>
</dbReference>
<dbReference type="HOGENOM" id="CLU_029423_0_1_9"/>
<evidence type="ECO:0000256" key="5">
    <source>
        <dbReference type="SAM" id="Phobius"/>
    </source>
</evidence>
<evidence type="ECO:0000313" key="6">
    <source>
        <dbReference type="EMBL" id="AEV67127.1"/>
    </source>
</evidence>
<protein>
    <submittedName>
        <fullName evidence="6">4-hydroxybenzoate polyprenyltransferase-like prenyltransferase</fullName>
    </submittedName>
</protein>
<keyword evidence="4 5" id="KW-0472">Membrane</keyword>
<feature type="transmembrane region" description="Helical" evidence="5">
    <location>
        <begin position="248"/>
        <end position="266"/>
    </location>
</feature>
<dbReference type="STRING" id="720554.Clocl_0398"/>
<organism evidence="6 7">
    <name type="scientific">Acetivibrio clariflavus (strain DSM 19732 / NBRC 101661 / EBR45)</name>
    <name type="common">Clostridium clariflavum</name>
    <dbReference type="NCBI Taxonomy" id="720554"/>
    <lineage>
        <taxon>Bacteria</taxon>
        <taxon>Bacillati</taxon>
        <taxon>Bacillota</taxon>
        <taxon>Clostridia</taxon>
        <taxon>Eubacteriales</taxon>
        <taxon>Oscillospiraceae</taxon>
        <taxon>Acetivibrio</taxon>
    </lineage>
</organism>
<keyword evidence="6" id="KW-0808">Transferase</keyword>
<gene>
    <name evidence="6" type="ordered locus">Clocl_0398</name>
</gene>
<feature type="transmembrane region" description="Helical" evidence="5">
    <location>
        <begin position="30"/>
        <end position="47"/>
    </location>
</feature>
<feature type="transmembrane region" description="Helical" evidence="5">
    <location>
        <begin position="172"/>
        <end position="189"/>
    </location>
</feature>
<dbReference type="NCBIfam" id="NF008978">
    <property type="entry name" value="PRK12324.1-4"/>
    <property type="match status" value="1"/>
</dbReference>
<dbReference type="PANTHER" id="PTHR42723">
    <property type="entry name" value="CHLOROPHYLL SYNTHASE"/>
    <property type="match status" value="1"/>
</dbReference>
<keyword evidence="7" id="KW-1185">Reference proteome</keyword>
<evidence type="ECO:0000313" key="7">
    <source>
        <dbReference type="Proteomes" id="UP000005435"/>
    </source>
</evidence>
<proteinExistence type="predicted"/>
<feature type="transmembrane region" description="Helical" evidence="5">
    <location>
        <begin position="147"/>
        <end position="166"/>
    </location>
</feature>
<dbReference type="InterPro" id="IPR050475">
    <property type="entry name" value="Prenyltransferase_related"/>
</dbReference>
<dbReference type="Pfam" id="PF01040">
    <property type="entry name" value="UbiA"/>
    <property type="match status" value="1"/>
</dbReference>
<dbReference type="CDD" id="cd13963">
    <property type="entry name" value="PT_UbiA_2"/>
    <property type="match status" value="1"/>
</dbReference>
<keyword evidence="3 5" id="KW-1133">Transmembrane helix</keyword>
<evidence type="ECO:0000256" key="3">
    <source>
        <dbReference type="ARBA" id="ARBA00022989"/>
    </source>
</evidence>
<feature type="transmembrane region" description="Helical" evidence="5">
    <location>
        <begin position="96"/>
        <end position="116"/>
    </location>
</feature>
<evidence type="ECO:0000256" key="2">
    <source>
        <dbReference type="ARBA" id="ARBA00022692"/>
    </source>
</evidence>
<dbReference type="KEGG" id="ccl:Clocl_0398"/>
<accession>G8M2Q3</accession>
<reference evidence="7" key="1">
    <citation type="submission" date="2011-12" db="EMBL/GenBank/DDBJ databases">
        <title>Complete sequence of Clostridium clariflavum DSM 19732.</title>
        <authorList>
            <consortium name="US DOE Joint Genome Institute"/>
            <person name="Lucas S."/>
            <person name="Han J."/>
            <person name="Lapidus A."/>
            <person name="Cheng J.-F."/>
            <person name="Goodwin L."/>
            <person name="Pitluck S."/>
            <person name="Peters L."/>
            <person name="Teshima H."/>
            <person name="Detter J.C."/>
            <person name="Han C."/>
            <person name="Tapia R."/>
            <person name="Land M."/>
            <person name="Hauser L."/>
            <person name="Kyrpides N."/>
            <person name="Ivanova N."/>
            <person name="Pagani I."/>
            <person name="Kitzmiller T."/>
            <person name="Lynd L."/>
            <person name="Izquierdo J."/>
            <person name="Woyke T."/>
        </authorList>
    </citation>
    <scope>NUCLEOTIDE SEQUENCE [LARGE SCALE GENOMIC DNA]</scope>
    <source>
        <strain evidence="7">DSM 19732 / NBRC 101661 / EBR45</strain>
    </source>
</reference>
<evidence type="ECO:0000256" key="1">
    <source>
        <dbReference type="ARBA" id="ARBA00004141"/>
    </source>
</evidence>
<dbReference type="PANTHER" id="PTHR42723:SF1">
    <property type="entry name" value="CHLOROPHYLL SYNTHASE, CHLOROPLASTIC"/>
    <property type="match status" value="1"/>
</dbReference>
<dbReference type="GO" id="GO:0016765">
    <property type="term" value="F:transferase activity, transferring alkyl or aryl (other than methyl) groups"/>
    <property type="evidence" value="ECO:0007669"/>
    <property type="project" value="InterPro"/>
</dbReference>
<feature type="transmembrane region" description="Helical" evidence="5">
    <location>
        <begin position="53"/>
        <end position="76"/>
    </location>
</feature>
<dbReference type="InterPro" id="IPR000537">
    <property type="entry name" value="UbiA_prenyltransferase"/>
</dbReference>
<dbReference type="EMBL" id="CP003065">
    <property type="protein sequence ID" value="AEV67127.1"/>
    <property type="molecule type" value="Genomic_DNA"/>
</dbReference>
<keyword evidence="2 5" id="KW-0812">Transmembrane</keyword>
<evidence type="ECO:0000256" key="4">
    <source>
        <dbReference type="ARBA" id="ARBA00023136"/>
    </source>
</evidence>
<feature type="transmembrane region" description="Helical" evidence="5">
    <location>
        <begin position="217"/>
        <end position="236"/>
    </location>
</feature>
<dbReference type="InterPro" id="IPR044878">
    <property type="entry name" value="UbiA_sf"/>
</dbReference>
<dbReference type="AlphaFoldDB" id="G8M2Q3"/>
<dbReference type="Gene3D" id="1.10.357.140">
    <property type="entry name" value="UbiA prenyltransferase"/>
    <property type="match status" value="1"/>
</dbReference>
<dbReference type="NCBIfam" id="NF008977">
    <property type="entry name" value="PRK12324.1-2"/>
    <property type="match status" value="1"/>
</dbReference>
<dbReference type="Proteomes" id="UP000005435">
    <property type="component" value="Chromosome"/>
</dbReference>
<sequence precursor="true">MLDNCSRNTKDIGIVEKIKAYIKLLRPKQWVKNLFVVAPLVFAKHIFDYDYVVRVIAAFILFCLMSSGVYVLNDIIDCEKDKLHPKKKKRPIASGIIRKMEGCIVIAILLPLALIVSFYIDLYFGMVVLAYFINNMLYSFMVKHMVILDVMSIAFGFLLRVIGGAIIIRVYISPWILLCTLLLALFLGFSKRRNELVVLEKDAENHRKILEEYSLEFIDNMLSIVTASTVMAYSLYTFSTNSENYNMMLTIPFVLFGIFRYQYIIYKKNEGGSPEETVLSDIPLIVSIVLWGIVSVAILYF</sequence>
<comment type="subcellular location">
    <subcellularLocation>
        <location evidence="1">Membrane</location>
        <topology evidence="1">Multi-pass membrane protein</topology>
    </subcellularLocation>
</comment>
<dbReference type="eggNOG" id="COG0382">
    <property type="taxonomic scope" value="Bacteria"/>
</dbReference>
<name>G8M2Q3_ACECE</name>
<feature type="transmembrane region" description="Helical" evidence="5">
    <location>
        <begin position="278"/>
        <end position="300"/>
    </location>
</feature>